<proteinExistence type="predicted"/>
<evidence type="ECO:0000256" key="1">
    <source>
        <dbReference type="SAM" id="MobiDB-lite"/>
    </source>
</evidence>
<dbReference type="AlphaFoldDB" id="A0A0E0RFP1"/>
<dbReference type="Proteomes" id="UP000008022">
    <property type="component" value="Unassembled WGS sequence"/>
</dbReference>
<sequence length="131" mass="14350">MEQFEQPPSSLEATGLSPAPPLNLLIPINGEPPEAEIGHRVEDLWEVAEPQLSPSEKLNSCFEDIVVASFPCPLGSQDHCYNSYFSAEIEHRVEDLREVAEPQLSPSKKLNSCFEDIAVASFPCPLGSQGK</sequence>
<reference evidence="2" key="2">
    <citation type="submission" date="2015-06" db="UniProtKB">
        <authorList>
            <consortium name="EnsemblPlants"/>
        </authorList>
    </citation>
    <scope>IDENTIFICATION</scope>
</reference>
<dbReference type="STRING" id="4529.A0A0E0RFP1"/>
<dbReference type="eggNOG" id="KOG1764">
    <property type="taxonomic scope" value="Eukaryota"/>
</dbReference>
<feature type="compositionally biased region" description="Polar residues" evidence="1">
    <location>
        <begin position="1"/>
        <end position="12"/>
    </location>
</feature>
<organism evidence="2 3">
    <name type="scientific">Oryza rufipogon</name>
    <name type="common">Brownbeard rice</name>
    <name type="synonym">Asian wild rice</name>
    <dbReference type="NCBI Taxonomy" id="4529"/>
    <lineage>
        <taxon>Eukaryota</taxon>
        <taxon>Viridiplantae</taxon>
        <taxon>Streptophyta</taxon>
        <taxon>Embryophyta</taxon>
        <taxon>Tracheophyta</taxon>
        <taxon>Spermatophyta</taxon>
        <taxon>Magnoliopsida</taxon>
        <taxon>Liliopsida</taxon>
        <taxon>Poales</taxon>
        <taxon>Poaceae</taxon>
        <taxon>BOP clade</taxon>
        <taxon>Oryzoideae</taxon>
        <taxon>Oryzeae</taxon>
        <taxon>Oryzinae</taxon>
        <taxon>Oryza</taxon>
    </lineage>
</organism>
<accession>A0A0E0RFP1</accession>
<name>A0A0E0RFP1_ORYRU</name>
<evidence type="ECO:0000313" key="3">
    <source>
        <dbReference type="Proteomes" id="UP000008022"/>
    </source>
</evidence>
<dbReference type="Gramene" id="ORUFI12G08610.1">
    <property type="protein sequence ID" value="ORUFI12G08610.1"/>
    <property type="gene ID" value="ORUFI12G08610"/>
</dbReference>
<evidence type="ECO:0000313" key="2">
    <source>
        <dbReference type="EnsemblPlants" id="ORUFI12G08610.1"/>
    </source>
</evidence>
<protein>
    <submittedName>
        <fullName evidence="2">Uncharacterized protein</fullName>
    </submittedName>
</protein>
<reference evidence="3" key="1">
    <citation type="submission" date="2013-06" db="EMBL/GenBank/DDBJ databases">
        <authorList>
            <person name="Zhao Q."/>
        </authorList>
    </citation>
    <scope>NUCLEOTIDE SEQUENCE</scope>
    <source>
        <strain evidence="3">cv. W1943</strain>
    </source>
</reference>
<feature type="region of interest" description="Disordered" evidence="1">
    <location>
        <begin position="1"/>
        <end position="27"/>
    </location>
</feature>
<keyword evidence="3" id="KW-1185">Reference proteome</keyword>
<dbReference type="EnsemblPlants" id="ORUFI12G08610.1">
    <property type="protein sequence ID" value="ORUFI12G08610.1"/>
    <property type="gene ID" value="ORUFI12G08610"/>
</dbReference>
<dbReference type="HOGENOM" id="CLU_1930973_0_0_1"/>